<gene>
    <name evidence="1" type="primary">HEXDC</name>
    <name evidence="1" type="ORF">Tcan_06575</name>
</gene>
<protein>
    <submittedName>
        <fullName evidence="1">Hexosaminidase D</fullName>
    </submittedName>
</protein>
<name>A0A0B2V6Z9_TOXCA</name>
<evidence type="ECO:0000313" key="1">
    <source>
        <dbReference type="EMBL" id="KHN77274.1"/>
    </source>
</evidence>
<sequence length="89" mass="10381">MLHDYEVGNHIEPVVWDYSETLQQQNEYSWRAMAASFRNIWGSSAYKGANNPSAQLLDIQHYVRNNKAWLNHKLVSILCDICEQLDVNK</sequence>
<dbReference type="Proteomes" id="UP000031036">
    <property type="component" value="Unassembled WGS sequence"/>
</dbReference>
<dbReference type="InterPro" id="IPR038901">
    <property type="entry name" value="HEXDC-like"/>
</dbReference>
<proteinExistence type="predicted"/>
<dbReference type="GO" id="GO:0015929">
    <property type="term" value="F:hexosaminidase activity"/>
    <property type="evidence" value="ECO:0007669"/>
    <property type="project" value="InterPro"/>
</dbReference>
<dbReference type="OrthoDB" id="5863259at2759"/>
<dbReference type="AlphaFoldDB" id="A0A0B2V6Z9"/>
<reference evidence="1 2" key="1">
    <citation type="submission" date="2014-11" db="EMBL/GenBank/DDBJ databases">
        <title>Genetic blueprint of the zoonotic pathogen Toxocara canis.</title>
        <authorList>
            <person name="Zhu X.-Q."/>
            <person name="Korhonen P.K."/>
            <person name="Cai H."/>
            <person name="Young N.D."/>
            <person name="Nejsum P."/>
            <person name="von Samson-Himmelstjerna G."/>
            <person name="Boag P.R."/>
            <person name="Tan P."/>
            <person name="Li Q."/>
            <person name="Min J."/>
            <person name="Yang Y."/>
            <person name="Wang X."/>
            <person name="Fang X."/>
            <person name="Hall R.S."/>
            <person name="Hofmann A."/>
            <person name="Sternberg P.W."/>
            <person name="Jex A.R."/>
            <person name="Gasser R.B."/>
        </authorList>
    </citation>
    <scope>NUCLEOTIDE SEQUENCE [LARGE SCALE GENOMIC DNA]</scope>
    <source>
        <strain evidence="1">PN_DK_2014</strain>
    </source>
</reference>
<comment type="caution">
    <text evidence="1">The sequence shown here is derived from an EMBL/GenBank/DDBJ whole genome shotgun (WGS) entry which is preliminary data.</text>
</comment>
<dbReference type="EMBL" id="JPKZ01002348">
    <property type="protein sequence ID" value="KHN77274.1"/>
    <property type="molecule type" value="Genomic_DNA"/>
</dbReference>
<evidence type="ECO:0000313" key="2">
    <source>
        <dbReference type="Proteomes" id="UP000031036"/>
    </source>
</evidence>
<keyword evidence="2" id="KW-1185">Reference proteome</keyword>
<dbReference type="STRING" id="6265.A0A0B2V6Z9"/>
<dbReference type="Gene3D" id="3.20.20.80">
    <property type="entry name" value="Glycosidases"/>
    <property type="match status" value="1"/>
</dbReference>
<accession>A0A0B2V6Z9</accession>
<organism evidence="1 2">
    <name type="scientific">Toxocara canis</name>
    <name type="common">Canine roundworm</name>
    <dbReference type="NCBI Taxonomy" id="6265"/>
    <lineage>
        <taxon>Eukaryota</taxon>
        <taxon>Metazoa</taxon>
        <taxon>Ecdysozoa</taxon>
        <taxon>Nematoda</taxon>
        <taxon>Chromadorea</taxon>
        <taxon>Rhabditida</taxon>
        <taxon>Spirurina</taxon>
        <taxon>Ascaridomorpha</taxon>
        <taxon>Ascaridoidea</taxon>
        <taxon>Toxocaridae</taxon>
        <taxon>Toxocara</taxon>
    </lineage>
</organism>
<dbReference type="PANTHER" id="PTHR21040:SF4">
    <property type="entry name" value="BETA-N-ACETYLHEXOSAMINIDASE"/>
    <property type="match status" value="1"/>
</dbReference>
<dbReference type="PANTHER" id="PTHR21040">
    <property type="entry name" value="BCDNA.GH04120"/>
    <property type="match status" value="1"/>
</dbReference>